<comment type="caution">
    <text evidence="2">The sequence shown here is derived from an EMBL/GenBank/DDBJ whole genome shotgun (WGS) entry which is preliminary data.</text>
</comment>
<organism evidence="2 3">
    <name type="scientific">Crepidotus variabilis</name>
    <dbReference type="NCBI Taxonomy" id="179855"/>
    <lineage>
        <taxon>Eukaryota</taxon>
        <taxon>Fungi</taxon>
        <taxon>Dikarya</taxon>
        <taxon>Basidiomycota</taxon>
        <taxon>Agaricomycotina</taxon>
        <taxon>Agaricomycetes</taxon>
        <taxon>Agaricomycetidae</taxon>
        <taxon>Agaricales</taxon>
        <taxon>Agaricineae</taxon>
        <taxon>Crepidotaceae</taxon>
        <taxon>Crepidotus</taxon>
    </lineage>
</organism>
<accession>A0A9P6E084</accession>
<evidence type="ECO:0000256" key="1">
    <source>
        <dbReference type="SAM" id="MobiDB-lite"/>
    </source>
</evidence>
<reference evidence="2" key="1">
    <citation type="submission" date="2020-11" db="EMBL/GenBank/DDBJ databases">
        <authorList>
            <consortium name="DOE Joint Genome Institute"/>
            <person name="Ahrendt S."/>
            <person name="Riley R."/>
            <person name="Andreopoulos W."/>
            <person name="Labutti K."/>
            <person name="Pangilinan J."/>
            <person name="Ruiz-Duenas F.J."/>
            <person name="Barrasa J.M."/>
            <person name="Sanchez-Garcia M."/>
            <person name="Camarero S."/>
            <person name="Miyauchi S."/>
            <person name="Serrano A."/>
            <person name="Linde D."/>
            <person name="Babiker R."/>
            <person name="Drula E."/>
            <person name="Ayuso-Fernandez I."/>
            <person name="Pacheco R."/>
            <person name="Padilla G."/>
            <person name="Ferreira P."/>
            <person name="Barriuso J."/>
            <person name="Kellner H."/>
            <person name="Castanera R."/>
            <person name="Alfaro M."/>
            <person name="Ramirez L."/>
            <person name="Pisabarro A.G."/>
            <person name="Kuo A."/>
            <person name="Tritt A."/>
            <person name="Lipzen A."/>
            <person name="He G."/>
            <person name="Yan M."/>
            <person name="Ng V."/>
            <person name="Cullen D."/>
            <person name="Martin F."/>
            <person name="Rosso M.-N."/>
            <person name="Henrissat B."/>
            <person name="Hibbett D."/>
            <person name="Martinez A.T."/>
            <person name="Grigoriev I.V."/>
        </authorList>
    </citation>
    <scope>NUCLEOTIDE SEQUENCE</scope>
    <source>
        <strain evidence="2">CBS 506.95</strain>
    </source>
</reference>
<evidence type="ECO:0000313" key="2">
    <source>
        <dbReference type="EMBL" id="KAF9521391.1"/>
    </source>
</evidence>
<dbReference type="OrthoDB" id="3268696at2759"/>
<feature type="region of interest" description="Disordered" evidence="1">
    <location>
        <begin position="297"/>
        <end position="338"/>
    </location>
</feature>
<evidence type="ECO:0000313" key="3">
    <source>
        <dbReference type="Proteomes" id="UP000807306"/>
    </source>
</evidence>
<feature type="compositionally biased region" description="Pro residues" evidence="1">
    <location>
        <begin position="323"/>
        <end position="332"/>
    </location>
</feature>
<sequence length="944" mass="108049">MSTNSGLRSMLPVVTRRVLWHNEAGMIVTVFNRPLPLEISIDSLNNHTENIKAKLLPDKDIYYGFYPRQPMHTNPLFAELDLSDSDLHDQIVKCASGWQLKQTLVDAWVDIQNFLTRIGDTLIDRHSDTFVFPLLSKPPFPTALGFCDAHESKEKAFKVAKRSKAAFPLLSAYVSFALSLWLSPFKDTAFDEAFKILSDELQLTPATLAHLKESVIFDLSPHLRPGFFLDAYMTRWGRFLYKIGRSGVPIWLIWGKDEMFKRLTESATVSSYYFPPQEHIEKAKRLLVPYNQPKLPLASTYQPPGSGEFSFPADEPSNDFEIPSPPSTPPPNNADFPASFEVLSSTLPPKGVHPKSRQRVGESWESFKVRNLEGLESCKQNETPQERTSRQSREAYAKEVNEKGKRIARRSKVFEWVEDDYHRGYYIRTPLKDHEDDFEDYTEHQRVYWSHRDEWDFVRHIPEYPQGFPEEKKRQRVEDIDDIDDPRWNPLHSKPPPKVTAQIAHQASENILKSIRERASSRILTSEYTRQYPSFLRYLQLRHGFDVNAMHNDSRYLHNLHSQYNVKAGDWKAVVKRLLYSTAFTDGEPHSTPLIDFQNTAQGILEGSQVRVNIDELPPNWDLKGRVFLEKWSGLVMLQIVTASPDQHYNFECQKTSIYEFQPEASAVEPPKTDLYILRPSTQSLDKSSWFIATTDPTTVLYVFRRNLETMTSIARALLEEGIPFRTVEERPANTQTREAGEVEDTYHTVREKGFVPTQDDYYAYVESRTKLLKSTSGRSIRTRGGIVGRLAAEVVADVEVFEGPTQGDEMVGYDDKGKVFVDDFVSVGTMELVAGVYRVAGESSRTNRISWWPTQVHWQACGLNADFWSPDAEDWYVTRTTEMNNGKLEVKSWRDWKRTTKKVHNHLIGILRGSRNLSSQAIASLATQSTSKAGPSSSSSSTS</sequence>
<gene>
    <name evidence="2" type="ORF">CPB83DRAFT_865534</name>
</gene>
<dbReference type="EMBL" id="MU158086">
    <property type="protein sequence ID" value="KAF9521391.1"/>
    <property type="molecule type" value="Genomic_DNA"/>
</dbReference>
<feature type="compositionally biased region" description="Basic and acidic residues" evidence="1">
    <location>
        <begin position="384"/>
        <end position="398"/>
    </location>
</feature>
<protein>
    <submittedName>
        <fullName evidence="2">Uncharacterized protein</fullName>
    </submittedName>
</protein>
<keyword evidence="3" id="KW-1185">Reference proteome</keyword>
<feature type="region of interest" description="Disordered" evidence="1">
    <location>
        <begin position="375"/>
        <end position="398"/>
    </location>
</feature>
<dbReference type="AlphaFoldDB" id="A0A9P6E084"/>
<name>A0A9P6E084_9AGAR</name>
<dbReference type="Proteomes" id="UP000807306">
    <property type="component" value="Unassembled WGS sequence"/>
</dbReference>
<proteinExistence type="predicted"/>